<evidence type="ECO:0000256" key="1">
    <source>
        <dbReference type="SAM" id="MobiDB-lite"/>
    </source>
</evidence>
<dbReference type="InterPro" id="IPR051703">
    <property type="entry name" value="NF-kappa-B_Signaling_Reg"/>
</dbReference>
<reference evidence="3 4" key="1">
    <citation type="submission" date="2023-04" db="EMBL/GenBank/DDBJ databases">
        <title>Forest soil microbial communities from Buena Vista Peninsula, Colon Province, Panama.</title>
        <authorList>
            <person name="Bouskill N."/>
        </authorList>
    </citation>
    <scope>NUCLEOTIDE SEQUENCE [LARGE SCALE GENOMIC DNA]</scope>
    <source>
        <strain evidence="3 4">AC80</strain>
    </source>
</reference>
<evidence type="ECO:0000313" key="4">
    <source>
        <dbReference type="Proteomes" id="UP001160130"/>
    </source>
</evidence>
<dbReference type="Proteomes" id="UP001160130">
    <property type="component" value="Unassembled WGS sequence"/>
</dbReference>
<feature type="region of interest" description="Disordered" evidence="1">
    <location>
        <begin position="1"/>
        <end position="35"/>
    </location>
</feature>
<gene>
    <name evidence="3" type="ORF">M2272_005901</name>
</gene>
<comment type="caution">
    <text evidence="3">The sequence shown here is derived from an EMBL/GenBank/DDBJ whole genome shotgun (WGS) entry which is preliminary data.</text>
</comment>
<sequence>MSECAACGKSRTNSSSDPHGQFGHHEFQPKADPPMTIHTFSHVEQRSEEWYKQRRGMVTASAVGKLITPKTVKPAANPDSRGLTMLLAAERITGYTDPTFISDDMWRGIEDEPIARDWYSENHAPVTETGFIVRELDGFKIGYSPDGLVGEVGLIEVKSRRQKTQLSTFLDDQPPIEVMAQLQCGLLVSGREWIDYVSWCGGMVPFVKRVLPSQKWFDAITEAVAAFEENVGVMVRTYERKTEGKQPVERVQEVLI</sequence>
<dbReference type="Pfam" id="PF09588">
    <property type="entry name" value="YqaJ"/>
    <property type="match status" value="1"/>
</dbReference>
<name>A0ABT6L8M2_9MYCO</name>
<dbReference type="EMBL" id="JARXVE010000016">
    <property type="protein sequence ID" value="MDH6199233.1"/>
    <property type="molecule type" value="Genomic_DNA"/>
</dbReference>
<protein>
    <recommendedName>
        <fullName evidence="2">YqaJ viral recombinase domain-containing protein</fullName>
    </recommendedName>
</protein>
<keyword evidence="4" id="KW-1185">Reference proteome</keyword>
<organism evidence="3 4">
    <name type="scientific">Mycolicibacterium frederiksbergense</name>
    <dbReference type="NCBI Taxonomy" id="117567"/>
    <lineage>
        <taxon>Bacteria</taxon>
        <taxon>Bacillati</taxon>
        <taxon>Actinomycetota</taxon>
        <taxon>Actinomycetes</taxon>
        <taxon>Mycobacteriales</taxon>
        <taxon>Mycobacteriaceae</taxon>
        <taxon>Mycolicibacterium</taxon>
    </lineage>
</organism>
<accession>A0ABT6L8M2</accession>
<dbReference type="SUPFAM" id="SSF52980">
    <property type="entry name" value="Restriction endonuclease-like"/>
    <property type="match status" value="1"/>
</dbReference>
<evidence type="ECO:0000259" key="2">
    <source>
        <dbReference type="Pfam" id="PF09588"/>
    </source>
</evidence>
<dbReference type="InterPro" id="IPR011604">
    <property type="entry name" value="PDDEXK-like_dom_sf"/>
</dbReference>
<dbReference type="Gene3D" id="3.90.320.10">
    <property type="match status" value="1"/>
</dbReference>
<dbReference type="RefSeq" id="WP_280835781.1">
    <property type="nucleotide sequence ID" value="NZ_JARXVE010000016.1"/>
</dbReference>
<feature type="domain" description="YqaJ viral recombinase" evidence="2">
    <location>
        <begin position="49"/>
        <end position="192"/>
    </location>
</feature>
<dbReference type="CDD" id="cd22343">
    <property type="entry name" value="PDDEXK_lambda_exonuclease-like"/>
    <property type="match status" value="1"/>
</dbReference>
<evidence type="ECO:0000313" key="3">
    <source>
        <dbReference type="EMBL" id="MDH6199233.1"/>
    </source>
</evidence>
<proteinExistence type="predicted"/>
<dbReference type="InterPro" id="IPR019080">
    <property type="entry name" value="YqaJ_viral_recombinase"/>
</dbReference>
<dbReference type="InterPro" id="IPR011335">
    <property type="entry name" value="Restrct_endonuc-II-like"/>
</dbReference>
<dbReference type="PANTHER" id="PTHR46609:SF6">
    <property type="entry name" value="EXONUCLEASE, PHAGE-TYPE_RECB, C-TERMINAL DOMAIN-CONTAINING PROTEIN-RELATED"/>
    <property type="match status" value="1"/>
</dbReference>
<dbReference type="PANTHER" id="PTHR46609">
    <property type="entry name" value="EXONUCLEASE, PHAGE-TYPE/RECB, C-TERMINAL DOMAIN-CONTAINING PROTEIN"/>
    <property type="match status" value="1"/>
</dbReference>